<dbReference type="FunFam" id="1.20.1070.10:FF:000248">
    <property type="entry name" value="5-hydroxytryptamine receptor 1A-beta"/>
    <property type="match status" value="1"/>
</dbReference>
<keyword evidence="4 13" id="KW-0812">Transmembrane</keyword>
<dbReference type="Gene3D" id="1.20.1070.10">
    <property type="entry name" value="Rhodopsin 7-helix transmembrane proteins"/>
    <property type="match status" value="2"/>
</dbReference>
<evidence type="ECO:0000256" key="4">
    <source>
        <dbReference type="ARBA" id="ARBA00022692"/>
    </source>
</evidence>
<feature type="transmembrane region" description="Helical" evidence="15">
    <location>
        <begin position="88"/>
        <end position="114"/>
    </location>
</feature>
<evidence type="ECO:0000256" key="11">
    <source>
        <dbReference type="ARBA" id="ARBA00056657"/>
    </source>
</evidence>
<dbReference type="GO" id="GO:0004989">
    <property type="term" value="F:octopamine receptor activity"/>
    <property type="evidence" value="ECO:0007669"/>
    <property type="project" value="InterPro"/>
</dbReference>
<feature type="compositionally biased region" description="Basic and acidic residues" evidence="14">
    <location>
        <begin position="279"/>
        <end position="295"/>
    </location>
</feature>
<keyword evidence="17" id="KW-1185">Reference proteome</keyword>
<keyword evidence="8 13" id="KW-0675">Receptor</keyword>
<evidence type="ECO:0000256" key="5">
    <source>
        <dbReference type="ARBA" id="ARBA00022989"/>
    </source>
</evidence>
<feature type="compositionally biased region" description="Basic residues" evidence="14">
    <location>
        <begin position="296"/>
        <end position="312"/>
    </location>
</feature>
<dbReference type="PROSITE" id="PS00237">
    <property type="entry name" value="G_PROTEIN_RECEP_F1_1"/>
    <property type="match status" value="1"/>
</dbReference>
<accession>A0A6J1W7X5</accession>
<dbReference type="GO" id="GO:0005886">
    <property type="term" value="C:plasma membrane"/>
    <property type="evidence" value="ECO:0007669"/>
    <property type="project" value="UniProtKB-SubCell"/>
</dbReference>
<dbReference type="GeneID" id="113509672"/>
<dbReference type="SUPFAM" id="SSF81321">
    <property type="entry name" value="Family A G protein-coupled receptor-like"/>
    <property type="match status" value="1"/>
</dbReference>
<evidence type="ECO:0000256" key="6">
    <source>
        <dbReference type="ARBA" id="ARBA00023040"/>
    </source>
</evidence>
<dbReference type="OrthoDB" id="5955450at2759"/>
<dbReference type="CDD" id="cd15060">
    <property type="entry name" value="7tmA_tyramine_octopamine_R-like"/>
    <property type="match status" value="1"/>
</dbReference>
<keyword evidence="7 15" id="KW-0472">Membrane</keyword>
<evidence type="ECO:0000256" key="7">
    <source>
        <dbReference type="ARBA" id="ARBA00023136"/>
    </source>
</evidence>
<dbReference type="FunCoup" id="A0A6J1W7X5">
    <property type="interactions" value="148"/>
</dbReference>
<dbReference type="CTD" id="42452"/>
<keyword evidence="9" id="KW-0325">Glycoprotein</keyword>
<name>A0A6J1W7X5_GALME</name>
<dbReference type="KEGG" id="gmw:113509672"/>
<evidence type="ECO:0000313" key="17">
    <source>
        <dbReference type="Proteomes" id="UP001652740"/>
    </source>
</evidence>
<evidence type="ECO:0000313" key="18">
    <source>
        <dbReference type="RefSeq" id="XP_026748866.1"/>
    </source>
</evidence>
<feature type="transmembrane region" description="Helical" evidence="15">
    <location>
        <begin position="438"/>
        <end position="460"/>
    </location>
</feature>
<evidence type="ECO:0000256" key="2">
    <source>
        <dbReference type="ARBA" id="ARBA00010663"/>
    </source>
</evidence>
<protein>
    <recommendedName>
        <fullName evidence="12">Octopamine receptor</fullName>
    </recommendedName>
</protein>
<feature type="transmembrane region" description="Helical" evidence="15">
    <location>
        <begin position="126"/>
        <end position="147"/>
    </location>
</feature>
<feature type="transmembrane region" description="Helical" evidence="15">
    <location>
        <begin position="168"/>
        <end position="188"/>
    </location>
</feature>
<evidence type="ECO:0000256" key="15">
    <source>
        <dbReference type="SAM" id="Phobius"/>
    </source>
</evidence>
<dbReference type="PRINTS" id="PR00237">
    <property type="entry name" value="GPCRRHODOPSN"/>
</dbReference>
<keyword evidence="3" id="KW-1003">Cell membrane</keyword>
<keyword evidence="6 13" id="KW-0297">G-protein coupled receptor</keyword>
<evidence type="ECO:0000256" key="12">
    <source>
        <dbReference type="ARBA" id="ARBA00074163"/>
    </source>
</evidence>
<feature type="domain" description="G-protein coupled receptors family 1 profile" evidence="16">
    <location>
        <begin position="68"/>
        <end position="457"/>
    </location>
</feature>
<keyword evidence="5 15" id="KW-1133">Transmembrane helix</keyword>
<dbReference type="SMART" id="SM01381">
    <property type="entry name" value="7TM_GPCR_Srsx"/>
    <property type="match status" value="1"/>
</dbReference>
<comment type="similarity">
    <text evidence="2 13">Belongs to the G-protein coupled receptor 1 family.</text>
</comment>
<keyword evidence="10 13" id="KW-0807">Transducer</keyword>
<evidence type="ECO:0000256" key="1">
    <source>
        <dbReference type="ARBA" id="ARBA00004651"/>
    </source>
</evidence>
<dbReference type="InterPro" id="IPR002002">
    <property type="entry name" value="Octopmn_rcpt"/>
</dbReference>
<comment type="function">
    <text evidence="11">Receptor for octopamine. Octopamine (OA) is a neurotransmitter, neurohormone, and neuromodulator in invertebrates. The activity of this receptor is mediated by G proteins which activate adenylyl cyclase.</text>
</comment>
<evidence type="ECO:0000256" key="3">
    <source>
        <dbReference type="ARBA" id="ARBA00022475"/>
    </source>
</evidence>
<dbReference type="PANTHER" id="PTHR24248">
    <property type="entry name" value="ADRENERGIC RECEPTOR-RELATED G-PROTEIN COUPLED RECEPTOR"/>
    <property type="match status" value="1"/>
</dbReference>
<gene>
    <name evidence="18" type="primary">LOC113509672</name>
</gene>
<dbReference type="AlphaFoldDB" id="A0A6J1W7X5"/>
<dbReference type="PROSITE" id="PS50262">
    <property type="entry name" value="G_PROTEIN_RECEP_F1_2"/>
    <property type="match status" value="1"/>
</dbReference>
<dbReference type="PRINTS" id="PR00664">
    <property type="entry name" value="OCTOPAMINER"/>
</dbReference>
<dbReference type="InParanoid" id="A0A6J1W7X5"/>
<feature type="region of interest" description="Disordered" evidence="14">
    <location>
        <begin position="261"/>
        <end position="314"/>
    </location>
</feature>
<sequence length="476" mass="54114">MGEAYVDSNYTLNYTDIYNVIDDEKDACAIADEPKYPSSFGITLAVPEWEAICTAIVLTLIIISTIVGNILVILSVFTYKPLRIVQNFFIVSLAVADLTVAILVLPFNVAYSILGQWVFGIYVCKMWLTCDIMCCTSSILNLCAIALDRYWAITDPINYAQKRTLERVLLMIGIVWALSLIISSPPLLGWNDWPDVFEPDTPCRLTSQPGFVVFSSSGSFYIPLVIMTVVYFEIYLATKKRLRDRAKATKISTISTGQNRFTVKDSDQNDQDSVSSEANHNEHQGVTRLVSDNEKKKKTRKLTPKKKPKKRYWSKDDKCQNKLIVPILSNENSVSDMVENMENRNTSSESNSKETHDDELLPVNEATSIKAPKRAKPSQQNTVYQFIEEKQRISLTRERRAARTLGIIMGVFVVCWLPFFVIYLVNPFCASCCLSNKFINFITWLGYVNSALNPLIYTIFNMDFRRAFKKLLCLKP</sequence>
<evidence type="ECO:0000256" key="9">
    <source>
        <dbReference type="ARBA" id="ARBA00023180"/>
    </source>
</evidence>
<organism evidence="17 18">
    <name type="scientific">Galleria mellonella</name>
    <name type="common">Greater wax moth</name>
    <dbReference type="NCBI Taxonomy" id="7137"/>
    <lineage>
        <taxon>Eukaryota</taxon>
        <taxon>Metazoa</taxon>
        <taxon>Ecdysozoa</taxon>
        <taxon>Arthropoda</taxon>
        <taxon>Hexapoda</taxon>
        <taxon>Insecta</taxon>
        <taxon>Pterygota</taxon>
        <taxon>Neoptera</taxon>
        <taxon>Endopterygota</taxon>
        <taxon>Lepidoptera</taxon>
        <taxon>Glossata</taxon>
        <taxon>Ditrysia</taxon>
        <taxon>Pyraloidea</taxon>
        <taxon>Pyralidae</taxon>
        <taxon>Galleriinae</taxon>
        <taxon>Galleria</taxon>
    </lineage>
</organism>
<dbReference type="InterPro" id="IPR000276">
    <property type="entry name" value="GPCR_Rhodpsn"/>
</dbReference>
<evidence type="ECO:0000256" key="8">
    <source>
        <dbReference type="ARBA" id="ARBA00023170"/>
    </source>
</evidence>
<feature type="transmembrane region" description="Helical" evidence="15">
    <location>
        <begin position="220"/>
        <end position="238"/>
    </location>
</feature>
<reference evidence="18" key="1">
    <citation type="submission" date="2025-08" db="UniProtKB">
        <authorList>
            <consortium name="RefSeq"/>
        </authorList>
    </citation>
    <scope>IDENTIFICATION</scope>
    <source>
        <tissue evidence="18">Whole larvae</tissue>
    </source>
</reference>
<proteinExistence type="inferred from homology"/>
<feature type="transmembrane region" description="Helical" evidence="15">
    <location>
        <begin position="405"/>
        <end position="426"/>
    </location>
</feature>
<dbReference type="Pfam" id="PF00001">
    <property type="entry name" value="7tm_1"/>
    <property type="match status" value="1"/>
</dbReference>
<dbReference type="Proteomes" id="UP001652740">
    <property type="component" value="Unplaced"/>
</dbReference>
<evidence type="ECO:0000256" key="13">
    <source>
        <dbReference type="RuleBase" id="RU000688"/>
    </source>
</evidence>
<feature type="transmembrane region" description="Helical" evidence="15">
    <location>
        <begin position="49"/>
        <end position="76"/>
    </location>
</feature>
<evidence type="ECO:0000259" key="16">
    <source>
        <dbReference type="PROSITE" id="PS50262"/>
    </source>
</evidence>
<evidence type="ECO:0000256" key="10">
    <source>
        <dbReference type="ARBA" id="ARBA00023224"/>
    </source>
</evidence>
<evidence type="ECO:0000256" key="14">
    <source>
        <dbReference type="SAM" id="MobiDB-lite"/>
    </source>
</evidence>
<dbReference type="InterPro" id="IPR017452">
    <property type="entry name" value="GPCR_Rhodpsn_7TM"/>
</dbReference>
<dbReference type="RefSeq" id="XP_026748866.1">
    <property type="nucleotide sequence ID" value="XM_026893065.3"/>
</dbReference>
<dbReference type="PANTHER" id="PTHR24248:SF174">
    <property type="entry name" value="TYRAMINE_OCTOPAMINE RECEPTOR"/>
    <property type="match status" value="1"/>
</dbReference>
<comment type="subcellular location">
    <subcellularLocation>
        <location evidence="1">Cell membrane</location>
        <topology evidence="1">Multi-pass membrane protein</topology>
    </subcellularLocation>
</comment>